<evidence type="ECO:0000256" key="1">
    <source>
        <dbReference type="SAM" id="MobiDB-lite"/>
    </source>
</evidence>
<proteinExistence type="predicted"/>
<sequence length="346" mass="34460">MTPVRSRRPHIGVEEKRSNGPAVHEDFSSQPCRSVPAASPLVSNPPAAERRPDAAGVDQLSGRAHEAVDGGVGAVEPRRDALGEGVDAGGVAAGAADLGDDDGQTVLAVLVGDVLLSVGDLGVGGCVLAGVEVEAKEVWLLVGGELGVELLEPGGAGVVAGNGGADQLDTVLGAQGEDAVLPGGGSIGGTDTVQVRLVVEVHNGVGAARLDGREEVLPLIACQLGRGADHGLEGDIGGELLWLPCVPVEGGADAGGGAEGGGRGLDVAVGCVCLGQGVVPEHDALARGGLEEDSQDLEALHGGELHDCGGLLGEMIVLSLREKDWTGLESVCSTKPLRSDGYGGSE</sequence>
<dbReference type="EMBL" id="JBAWTH010000070">
    <property type="protein sequence ID" value="KAL2279991.1"/>
    <property type="molecule type" value="Genomic_DNA"/>
</dbReference>
<comment type="caution">
    <text evidence="2">The sequence shown here is derived from an EMBL/GenBank/DDBJ whole genome shotgun (WGS) entry which is preliminary data.</text>
</comment>
<protein>
    <submittedName>
        <fullName evidence="2">Uncharacterized protein</fullName>
    </submittedName>
</protein>
<dbReference type="Proteomes" id="UP001600888">
    <property type="component" value="Unassembled WGS sequence"/>
</dbReference>
<feature type="compositionally biased region" description="Basic and acidic residues" evidence="1">
    <location>
        <begin position="11"/>
        <end position="27"/>
    </location>
</feature>
<evidence type="ECO:0000313" key="2">
    <source>
        <dbReference type="EMBL" id="KAL2279991.1"/>
    </source>
</evidence>
<feature type="compositionally biased region" description="Basic residues" evidence="1">
    <location>
        <begin position="1"/>
        <end position="10"/>
    </location>
</feature>
<gene>
    <name evidence="2" type="ORF">FJTKL_12965</name>
</gene>
<reference evidence="2 3" key="1">
    <citation type="submission" date="2024-03" db="EMBL/GenBank/DDBJ databases">
        <title>A high-quality draft genome sequence of Diaporthe vaccinii, a causative agent of upright dieback and viscid rot disease in cranberry plants.</title>
        <authorList>
            <person name="Sarrasin M."/>
            <person name="Lang B.F."/>
            <person name="Burger G."/>
        </authorList>
    </citation>
    <scope>NUCLEOTIDE SEQUENCE [LARGE SCALE GENOMIC DNA]</scope>
    <source>
        <strain evidence="2 3">IS7</strain>
    </source>
</reference>
<evidence type="ECO:0000313" key="3">
    <source>
        <dbReference type="Proteomes" id="UP001600888"/>
    </source>
</evidence>
<feature type="region of interest" description="Disordered" evidence="1">
    <location>
        <begin position="1"/>
        <end position="74"/>
    </location>
</feature>
<name>A0ABR4EC36_9PEZI</name>
<organism evidence="2 3">
    <name type="scientific">Diaporthe vaccinii</name>
    <dbReference type="NCBI Taxonomy" id="105482"/>
    <lineage>
        <taxon>Eukaryota</taxon>
        <taxon>Fungi</taxon>
        <taxon>Dikarya</taxon>
        <taxon>Ascomycota</taxon>
        <taxon>Pezizomycotina</taxon>
        <taxon>Sordariomycetes</taxon>
        <taxon>Sordariomycetidae</taxon>
        <taxon>Diaporthales</taxon>
        <taxon>Diaporthaceae</taxon>
        <taxon>Diaporthe</taxon>
        <taxon>Diaporthe eres species complex</taxon>
    </lineage>
</organism>
<keyword evidence="3" id="KW-1185">Reference proteome</keyword>
<accession>A0ABR4EC36</accession>